<sequence>MVDNREYVLNQLSNAFFKNSITSYLYVKGFIEDFFQKKENNHERIVAGIEDAKKRGTKFGRKCMQKPHEFEKLKLEWKCGTLSSRNAAKQLGISQDTFLRWVKEDG</sequence>
<name>A0A9D1HPL7_9FIRM</name>
<reference evidence="1" key="2">
    <citation type="journal article" date="2021" name="PeerJ">
        <title>Extensive microbial diversity within the chicken gut microbiome revealed by metagenomics and culture.</title>
        <authorList>
            <person name="Gilroy R."/>
            <person name="Ravi A."/>
            <person name="Getino M."/>
            <person name="Pursley I."/>
            <person name="Horton D.L."/>
            <person name="Alikhan N.F."/>
            <person name="Baker D."/>
            <person name="Gharbi K."/>
            <person name="Hall N."/>
            <person name="Watson M."/>
            <person name="Adriaenssens E.M."/>
            <person name="Foster-Nyarko E."/>
            <person name="Jarju S."/>
            <person name="Secka A."/>
            <person name="Antonio M."/>
            <person name="Oren A."/>
            <person name="Chaudhuri R.R."/>
            <person name="La Ragione R."/>
            <person name="Hildebrand F."/>
            <person name="Pallen M.J."/>
        </authorList>
    </citation>
    <scope>NUCLEOTIDE SEQUENCE</scope>
    <source>
        <strain evidence="1">CHK195-11698</strain>
    </source>
</reference>
<evidence type="ECO:0000313" key="2">
    <source>
        <dbReference type="Proteomes" id="UP000824175"/>
    </source>
</evidence>
<protein>
    <submittedName>
        <fullName evidence="1">Uncharacterized protein</fullName>
    </submittedName>
</protein>
<dbReference type="AlphaFoldDB" id="A0A9D1HPL7"/>
<dbReference type="Proteomes" id="UP000824175">
    <property type="component" value="Unassembled WGS sequence"/>
</dbReference>
<reference evidence="1" key="1">
    <citation type="submission" date="2020-10" db="EMBL/GenBank/DDBJ databases">
        <authorList>
            <person name="Gilroy R."/>
        </authorList>
    </citation>
    <scope>NUCLEOTIDE SEQUENCE</scope>
    <source>
        <strain evidence="1">CHK195-11698</strain>
    </source>
</reference>
<evidence type="ECO:0000313" key="1">
    <source>
        <dbReference type="EMBL" id="HIU14223.1"/>
    </source>
</evidence>
<organism evidence="1 2">
    <name type="scientific">Candidatus Fimiplasma intestinipullorum</name>
    <dbReference type="NCBI Taxonomy" id="2840825"/>
    <lineage>
        <taxon>Bacteria</taxon>
        <taxon>Bacillati</taxon>
        <taxon>Bacillota</taxon>
        <taxon>Clostridia</taxon>
        <taxon>Eubacteriales</taxon>
        <taxon>Candidatus Fimiplasma</taxon>
    </lineage>
</organism>
<dbReference type="EMBL" id="DVMJ01000078">
    <property type="protein sequence ID" value="HIU14223.1"/>
    <property type="molecule type" value="Genomic_DNA"/>
</dbReference>
<comment type="caution">
    <text evidence="1">The sequence shown here is derived from an EMBL/GenBank/DDBJ whole genome shotgun (WGS) entry which is preliminary data.</text>
</comment>
<proteinExistence type="predicted"/>
<gene>
    <name evidence="1" type="ORF">IAD15_09165</name>
</gene>
<accession>A0A9D1HPL7</accession>